<keyword evidence="2" id="KW-1185">Reference proteome</keyword>
<comment type="caution">
    <text evidence="1">The sequence shown here is derived from an EMBL/GenBank/DDBJ whole genome shotgun (WGS) entry which is preliminary data.</text>
</comment>
<proteinExistence type="predicted"/>
<name>A0A4S8QUN4_9HELO</name>
<dbReference type="EMBL" id="PQXL01000326">
    <property type="protein sequence ID" value="THV47235.1"/>
    <property type="molecule type" value="Genomic_DNA"/>
</dbReference>
<protein>
    <submittedName>
        <fullName evidence="1">Uncharacterized protein</fullName>
    </submittedName>
</protein>
<sequence>MCYVLTKMQNFVNKTKTIVVKLETKLKFISTHHRPSEDTDYDELGIRDLAAMKKDLLLIATHAVGTKCEVSFRMENSSSNLAQNSFLSD</sequence>
<dbReference type="Proteomes" id="UP000308671">
    <property type="component" value="Unassembled WGS sequence"/>
</dbReference>
<dbReference type="AlphaFoldDB" id="A0A4S8QUN4"/>
<accession>A0A4S8QUN4</accession>
<evidence type="ECO:0000313" key="2">
    <source>
        <dbReference type="Proteomes" id="UP000308671"/>
    </source>
</evidence>
<gene>
    <name evidence="1" type="ORF">BGAL_0326g00140</name>
</gene>
<evidence type="ECO:0000313" key="1">
    <source>
        <dbReference type="EMBL" id="THV47235.1"/>
    </source>
</evidence>
<organism evidence="1 2">
    <name type="scientific">Botrytis galanthina</name>
    <dbReference type="NCBI Taxonomy" id="278940"/>
    <lineage>
        <taxon>Eukaryota</taxon>
        <taxon>Fungi</taxon>
        <taxon>Dikarya</taxon>
        <taxon>Ascomycota</taxon>
        <taxon>Pezizomycotina</taxon>
        <taxon>Leotiomycetes</taxon>
        <taxon>Helotiales</taxon>
        <taxon>Sclerotiniaceae</taxon>
        <taxon>Botrytis</taxon>
    </lineage>
</organism>
<reference evidence="1 2" key="1">
    <citation type="submission" date="2017-12" db="EMBL/GenBank/DDBJ databases">
        <title>Comparative genomics of Botrytis spp.</title>
        <authorList>
            <person name="Valero-Jimenez C.A."/>
            <person name="Tapia P."/>
            <person name="Veloso J."/>
            <person name="Silva-Moreno E."/>
            <person name="Staats M."/>
            <person name="Valdes J.H."/>
            <person name="Van Kan J.A.L."/>
        </authorList>
    </citation>
    <scope>NUCLEOTIDE SEQUENCE [LARGE SCALE GENOMIC DNA]</scope>
    <source>
        <strain evidence="1 2">MUCL435</strain>
    </source>
</reference>